<dbReference type="RefSeq" id="WP_074865351.1">
    <property type="nucleotide sequence ID" value="NZ_FOAS01000003.1"/>
</dbReference>
<dbReference type="PANTHER" id="PTHR38834:SF3">
    <property type="entry name" value="SOLUTE-BINDING PROTEIN FAMILY 3_N-TERMINAL DOMAIN-CONTAINING PROTEIN"/>
    <property type="match status" value="1"/>
</dbReference>
<evidence type="ECO:0000313" key="2">
    <source>
        <dbReference type="EMBL" id="SEK56620.1"/>
    </source>
</evidence>
<dbReference type="EMBL" id="FOAS01000003">
    <property type="protein sequence ID" value="SEK56620.1"/>
    <property type="molecule type" value="Genomic_DNA"/>
</dbReference>
<dbReference type="AlphaFoldDB" id="A0A1H7I578"/>
<proteinExistence type="predicted"/>
<accession>A0A1H7I578</accession>
<keyword evidence="3" id="KW-1185">Reference proteome</keyword>
<gene>
    <name evidence="2" type="ORF">SAMN05216214_103171</name>
</gene>
<dbReference type="Pfam" id="PF00497">
    <property type="entry name" value="SBP_bac_3"/>
    <property type="match status" value="1"/>
</dbReference>
<dbReference type="InterPro" id="IPR001638">
    <property type="entry name" value="Solute-binding_3/MltF_N"/>
</dbReference>
<sequence>MRGSKWARLLILLSVAALTLPVRAELTVYAWPREPLSYQDRDGKPKGLAVDILATLMEQAGEPYQLKFAPLNRAMQAVTKKPEVCVLLLERRQEREAHYSWVGPLLISRFSLYSAAENPLTVSDLENAKAFRVLSHMGSGVGNYLEEIGFNVDYSNHNGLNPDKLMRQRAPLWATSEVSAQVLSKQAEVAMPHEVLPFLTVMEAMACNVRSDRLRQQRLQSTLLALYRTGQIQQLYQRYGVTLD</sequence>
<dbReference type="SUPFAM" id="SSF53850">
    <property type="entry name" value="Periplasmic binding protein-like II"/>
    <property type="match status" value="1"/>
</dbReference>
<dbReference type="STRING" id="1429083.GCA_001885685_03368"/>
<name>A0A1H7I578_9GAMM</name>
<feature type="domain" description="Solute-binding protein family 3/N-terminal" evidence="1">
    <location>
        <begin position="34"/>
        <end position="240"/>
    </location>
</feature>
<reference evidence="2 3" key="1">
    <citation type="submission" date="2016-10" db="EMBL/GenBank/DDBJ databases">
        <authorList>
            <person name="de Groot N.N."/>
        </authorList>
    </citation>
    <scope>NUCLEOTIDE SEQUENCE [LARGE SCALE GENOMIC DNA]</scope>
    <source>
        <strain evidence="2 3">JCM 19513</strain>
    </source>
</reference>
<dbReference type="PANTHER" id="PTHR38834">
    <property type="entry name" value="PERIPLASMIC SUBSTRATE BINDING PROTEIN FAMILY 3"/>
    <property type="match status" value="1"/>
</dbReference>
<evidence type="ECO:0000313" key="3">
    <source>
        <dbReference type="Proteomes" id="UP000185766"/>
    </source>
</evidence>
<evidence type="ECO:0000259" key="1">
    <source>
        <dbReference type="Pfam" id="PF00497"/>
    </source>
</evidence>
<dbReference type="Proteomes" id="UP000185766">
    <property type="component" value="Unassembled WGS sequence"/>
</dbReference>
<protein>
    <submittedName>
        <fullName evidence="2">Extracellular solute-binding protein, family 3</fullName>
    </submittedName>
</protein>
<dbReference type="Gene3D" id="3.40.190.10">
    <property type="entry name" value="Periplasmic binding protein-like II"/>
    <property type="match status" value="2"/>
</dbReference>
<organism evidence="2 3">
    <name type="scientific">Atopomonas hussainii</name>
    <dbReference type="NCBI Taxonomy" id="1429083"/>
    <lineage>
        <taxon>Bacteria</taxon>
        <taxon>Pseudomonadati</taxon>
        <taxon>Pseudomonadota</taxon>
        <taxon>Gammaproteobacteria</taxon>
        <taxon>Pseudomonadales</taxon>
        <taxon>Pseudomonadaceae</taxon>
        <taxon>Atopomonas</taxon>
    </lineage>
</organism>